<evidence type="ECO:0000256" key="1">
    <source>
        <dbReference type="ARBA" id="ARBA00007277"/>
    </source>
</evidence>
<organism evidence="8 9">
    <name type="scientific">Tahibacter amnicola</name>
    <dbReference type="NCBI Taxonomy" id="2976241"/>
    <lineage>
        <taxon>Bacteria</taxon>
        <taxon>Pseudomonadati</taxon>
        <taxon>Pseudomonadota</taxon>
        <taxon>Gammaproteobacteria</taxon>
        <taxon>Lysobacterales</taxon>
        <taxon>Rhodanobacteraceae</taxon>
        <taxon>Tahibacter</taxon>
    </lineage>
</organism>
<protein>
    <recommendedName>
        <fullName evidence="2">glycerophosphodiester phosphodiesterase</fullName>
        <ecNumber evidence="2">3.1.4.46</ecNumber>
    </recommendedName>
</protein>
<evidence type="ECO:0000256" key="5">
    <source>
        <dbReference type="ARBA" id="ARBA00022801"/>
    </source>
</evidence>
<name>A0ABY6BBF7_9GAMM</name>
<accession>A0ABY6BBF7</accession>
<reference evidence="8" key="1">
    <citation type="submission" date="2022-09" db="EMBL/GenBank/DDBJ databases">
        <title>Tahibacter sp. nov., isolated from a fresh water.</title>
        <authorList>
            <person name="Baek J.H."/>
            <person name="Lee J.K."/>
            <person name="Kim J.M."/>
            <person name="Jeon C.O."/>
        </authorList>
    </citation>
    <scope>NUCLEOTIDE SEQUENCE</scope>
    <source>
        <strain evidence="8">W38</strain>
    </source>
</reference>
<dbReference type="InterPro" id="IPR030395">
    <property type="entry name" value="GP_PDE_dom"/>
</dbReference>
<evidence type="ECO:0000313" key="9">
    <source>
        <dbReference type="Proteomes" id="UP001064632"/>
    </source>
</evidence>
<dbReference type="Gene3D" id="3.20.20.190">
    <property type="entry name" value="Phosphatidylinositol (PI) phosphodiesterase"/>
    <property type="match status" value="1"/>
</dbReference>
<sequence length="385" mass="42721">MSRPIPVARPRVIAHRGASAYLPEHTLAAYARAIDQGADIIEPDLVVTSDGVLIARHENELGGTTDVATRPEFANRRCTKRIDGSDVTGWFAEDFTLADIKSLRARERIPEIRPDSAAHDGEFAIPTFAEVIDLARRSRRPVAIYPETKHPTYFAEEGRHRDGRPIARSLGRLLLDDLARADFLLADRVLIQSFEVANLLELRHTLMPSFDVQLPLMQLFDNVCAAQARIQSPKPPPAGPYDVRFYAECGDDLEKRYPGLAAAVGKPLGAETAFADLAAPRALAWMREHYATGIAPWKNNLLQIDANGVHPTTLGIDARAAGLQLHTYTLRGERHFLRQHADGTVLPMEEEIAHLLDAGVDAFFCDHPDRGVMARDRWMGRRSPA</sequence>
<dbReference type="PANTHER" id="PTHR43620:SF7">
    <property type="entry name" value="GLYCEROPHOSPHODIESTER PHOSPHODIESTERASE GDPD5-RELATED"/>
    <property type="match status" value="1"/>
</dbReference>
<gene>
    <name evidence="8" type="ORF">N4264_20710</name>
</gene>
<dbReference type="EMBL" id="CP104694">
    <property type="protein sequence ID" value="UXI67142.1"/>
    <property type="molecule type" value="Genomic_DNA"/>
</dbReference>
<feature type="domain" description="GP-PDE" evidence="7">
    <location>
        <begin position="10"/>
        <end position="375"/>
    </location>
</feature>
<keyword evidence="4" id="KW-0319">Glycerol metabolism</keyword>
<proteinExistence type="inferred from homology"/>
<keyword evidence="5" id="KW-0378">Hydrolase</keyword>
<dbReference type="InterPro" id="IPR017946">
    <property type="entry name" value="PLC-like_Pdiesterase_TIM-brl"/>
</dbReference>
<dbReference type="SUPFAM" id="SSF51695">
    <property type="entry name" value="PLC-like phosphodiesterases"/>
    <property type="match status" value="1"/>
</dbReference>
<evidence type="ECO:0000256" key="2">
    <source>
        <dbReference type="ARBA" id="ARBA00012247"/>
    </source>
</evidence>
<evidence type="ECO:0000259" key="7">
    <source>
        <dbReference type="PROSITE" id="PS51704"/>
    </source>
</evidence>
<evidence type="ECO:0000256" key="3">
    <source>
        <dbReference type="ARBA" id="ARBA00022729"/>
    </source>
</evidence>
<dbReference type="Proteomes" id="UP001064632">
    <property type="component" value="Chromosome"/>
</dbReference>
<dbReference type="RefSeq" id="WP_261694118.1">
    <property type="nucleotide sequence ID" value="NZ_CP104694.1"/>
</dbReference>
<dbReference type="PANTHER" id="PTHR43620">
    <property type="entry name" value="GLYCEROPHOSPHORYL DIESTER PHOSPHODIESTERASE"/>
    <property type="match status" value="1"/>
</dbReference>
<keyword evidence="9" id="KW-1185">Reference proteome</keyword>
<comment type="catalytic activity">
    <reaction evidence="6">
        <text>a sn-glycero-3-phosphodiester + H2O = an alcohol + sn-glycerol 3-phosphate + H(+)</text>
        <dbReference type="Rhea" id="RHEA:12969"/>
        <dbReference type="ChEBI" id="CHEBI:15377"/>
        <dbReference type="ChEBI" id="CHEBI:15378"/>
        <dbReference type="ChEBI" id="CHEBI:30879"/>
        <dbReference type="ChEBI" id="CHEBI:57597"/>
        <dbReference type="ChEBI" id="CHEBI:83408"/>
        <dbReference type="EC" id="3.1.4.46"/>
    </reaction>
</comment>
<evidence type="ECO:0000256" key="4">
    <source>
        <dbReference type="ARBA" id="ARBA00022798"/>
    </source>
</evidence>
<evidence type="ECO:0000256" key="6">
    <source>
        <dbReference type="ARBA" id="ARBA00047512"/>
    </source>
</evidence>
<dbReference type="Pfam" id="PF03009">
    <property type="entry name" value="GDPD"/>
    <property type="match status" value="1"/>
</dbReference>
<keyword evidence="3" id="KW-0732">Signal</keyword>
<evidence type="ECO:0000313" key="8">
    <source>
        <dbReference type="EMBL" id="UXI67142.1"/>
    </source>
</evidence>
<comment type="similarity">
    <text evidence="1">Belongs to the glycerophosphoryl diester phosphodiesterase family.</text>
</comment>
<dbReference type="PROSITE" id="PS51704">
    <property type="entry name" value="GP_PDE"/>
    <property type="match status" value="1"/>
</dbReference>
<dbReference type="EC" id="3.1.4.46" evidence="2"/>